<protein>
    <recommendedName>
        <fullName evidence="1">Methyltransferase type 11 domain-containing protein</fullName>
    </recommendedName>
</protein>
<gene>
    <name evidence="2" type="ORF">A2196_00785</name>
</gene>
<dbReference type="InterPro" id="IPR013216">
    <property type="entry name" value="Methyltransf_11"/>
</dbReference>
<comment type="caution">
    <text evidence="2">The sequence shown here is derived from an EMBL/GenBank/DDBJ whole genome shotgun (WGS) entry which is preliminary data.</text>
</comment>
<feature type="domain" description="Methyltransferase type 11" evidence="1">
    <location>
        <begin position="45"/>
        <end position="125"/>
    </location>
</feature>
<dbReference type="Pfam" id="PF08241">
    <property type="entry name" value="Methyltransf_11"/>
    <property type="match status" value="1"/>
</dbReference>
<dbReference type="GO" id="GO:0008757">
    <property type="term" value="F:S-adenosylmethionine-dependent methyltransferase activity"/>
    <property type="evidence" value="ECO:0007669"/>
    <property type="project" value="InterPro"/>
</dbReference>
<dbReference type="EMBL" id="MFCA01000029">
    <property type="protein sequence ID" value="OGE01229.1"/>
    <property type="molecule type" value="Genomic_DNA"/>
</dbReference>
<dbReference type="SUPFAM" id="SSF53335">
    <property type="entry name" value="S-adenosyl-L-methionine-dependent methyltransferases"/>
    <property type="match status" value="1"/>
</dbReference>
<dbReference type="CDD" id="cd02440">
    <property type="entry name" value="AdoMet_MTases"/>
    <property type="match status" value="1"/>
</dbReference>
<sequence length="211" mass="24913">MRNKTGKKINPRNRYCEMHYNPKRRWISYWYQINEVLSQKPGSVLEIGIGNQTVSGHLKKVGIKVTTCDFDKSLKPDVFADILDLPFKKDNFDVVLCAEVLEHLPFENFEKGLEQIFKVTKKTAVITLPHYSLTNIYFGIKLVPYVPKIELHFEIDYPIENKYDGEHYWEIGKKGYSLKRVKSKIKKTGFKIDKIFRPIENPYHHFFILKK</sequence>
<dbReference type="InterPro" id="IPR029063">
    <property type="entry name" value="SAM-dependent_MTases_sf"/>
</dbReference>
<evidence type="ECO:0000259" key="1">
    <source>
        <dbReference type="Pfam" id="PF08241"/>
    </source>
</evidence>
<reference evidence="2 3" key="1">
    <citation type="journal article" date="2016" name="Nat. Commun.">
        <title>Thousands of microbial genomes shed light on interconnected biogeochemical processes in an aquifer system.</title>
        <authorList>
            <person name="Anantharaman K."/>
            <person name="Brown C.T."/>
            <person name="Hug L.A."/>
            <person name="Sharon I."/>
            <person name="Castelle C.J."/>
            <person name="Probst A.J."/>
            <person name="Thomas B.C."/>
            <person name="Singh A."/>
            <person name="Wilkins M.J."/>
            <person name="Karaoz U."/>
            <person name="Brodie E.L."/>
            <person name="Williams K.H."/>
            <person name="Hubbard S.S."/>
            <person name="Banfield J.F."/>
        </authorList>
    </citation>
    <scope>NUCLEOTIDE SEQUENCE [LARGE SCALE GENOMIC DNA]</scope>
</reference>
<name>A0A1F5HAW0_9BACT</name>
<proteinExistence type="predicted"/>
<dbReference type="Proteomes" id="UP000176751">
    <property type="component" value="Unassembled WGS sequence"/>
</dbReference>
<evidence type="ECO:0000313" key="2">
    <source>
        <dbReference type="EMBL" id="OGE01229.1"/>
    </source>
</evidence>
<evidence type="ECO:0000313" key="3">
    <source>
        <dbReference type="Proteomes" id="UP000176751"/>
    </source>
</evidence>
<dbReference type="STRING" id="1797737.A2196_00785"/>
<dbReference type="AlphaFoldDB" id="A0A1F5HAW0"/>
<organism evidence="2 3">
    <name type="scientific">Candidatus Curtissbacteria bacterium RIFOXYA1_FULL_41_14</name>
    <dbReference type="NCBI Taxonomy" id="1797737"/>
    <lineage>
        <taxon>Bacteria</taxon>
        <taxon>Candidatus Curtissiibacteriota</taxon>
    </lineage>
</organism>
<dbReference type="Gene3D" id="3.40.50.150">
    <property type="entry name" value="Vaccinia Virus protein VP39"/>
    <property type="match status" value="1"/>
</dbReference>
<accession>A0A1F5HAW0</accession>